<reference evidence="5" key="1">
    <citation type="journal article" date="2018" name="Nat. Microbiol.">
        <title>Leveraging single-cell genomics to expand the fungal tree of life.</title>
        <authorList>
            <person name="Ahrendt S.R."/>
            <person name="Quandt C.A."/>
            <person name="Ciobanu D."/>
            <person name="Clum A."/>
            <person name="Salamov A."/>
            <person name="Andreopoulos B."/>
            <person name="Cheng J.F."/>
            <person name="Woyke T."/>
            <person name="Pelin A."/>
            <person name="Henrissat B."/>
            <person name="Reynolds N.K."/>
            <person name="Benny G.L."/>
            <person name="Smith M.E."/>
            <person name="James T.Y."/>
            <person name="Grigoriev I.V."/>
        </authorList>
    </citation>
    <scope>NUCLEOTIDE SEQUENCE [LARGE SCALE GENOMIC DNA]</scope>
    <source>
        <strain evidence="5">Benny S71-1</strain>
    </source>
</reference>
<dbReference type="SMART" id="SM01052">
    <property type="entry name" value="CAP_GLY"/>
    <property type="match status" value="1"/>
</dbReference>
<keyword evidence="5" id="KW-1185">Reference proteome</keyword>
<keyword evidence="2" id="KW-0963">Cytoplasm</keyword>
<dbReference type="InterPro" id="IPR000938">
    <property type="entry name" value="CAP-Gly_domain"/>
</dbReference>
<evidence type="ECO:0000313" key="4">
    <source>
        <dbReference type="EMBL" id="RKP26918.1"/>
    </source>
</evidence>
<gene>
    <name evidence="4" type="ORF">SYNPS1DRAFT_13474</name>
</gene>
<organism evidence="4 5">
    <name type="scientific">Syncephalis pseudoplumigaleata</name>
    <dbReference type="NCBI Taxonomy" id="1712513"/>
    <lineage>
        <taxon>Eukaryota</taxon>
        <taxon>Fungi</taxon>
        <taxon>Fungi incertae sedis</taxon>
        <taxon>Zoopagomycota</taxon>
        <taxon>Zoopagomycotina</taxon>
        <taxon>Zoopagomycetes</taxon>
        <taxon>Zoopagales</taxon>
        <taxon>Piptocephalidaceae</taxon>
        <taxon>Syncephalis</taxon>
    </lineage>
</organism>
<dbReference type="GO" id="GO:0005634">
    <property type="term" value="C:nucleus"/>
    <property type="evidence" value="ECO:0007669"/>
    <property type="project" value="TreeGrafter"/>
</dbReference>
<dbReference type="Gene3D" id="2.30.30.190">
    <property type="entry name" value="CAP Gly-rich-like domain"/>
    <property type="match status" value="1"/>
</dbReference>
<dbReference type="PROSITE" id="PS50245">
    <property type="entry name" value="CAP_GLY_2"/>
    <property type="match status" value="1"/>
</dbReference>
<dbReference type="AlphaFoldDB" id="A0A4P9Z3F7"/>
<dbReference type="InterPro" id="IPR036859">
    <property type="entry name" value="CAP-Gly_dom_sf"/>
</dbReference>
<feature type="domain" description="CAP-Gly" evidence="3">
    <location>
        <begin position="28"/>
        <end position="70"/>
    </location>
</feature>
<dbReference type="GO" id="GO:0051010">
    <property type="term" value="F:microtubule plus-end binding"/>
    <property type="evidence" value="ECO:0007669"/>
    <property type="project" value="TreeGrafter"/>
</dbReference>
<dbReference type="Pfam" id="PF01302">
    <property type="entry name" value="CAP_GLY"/>
    <property type="match status" value="1"/>
</dbReference>
<protein>
    <recommendedName>
        <fullName evidence="3">CAP-Gly domain-containing protein</fullName>
    </recommendedName>
</protein>
<feature type="non-terminal residue" evidence="4">
    <location>
        <position position="76"/>
    </location>
</feature>
<dbReference type="PROSITE" id="PS00845">
    <property type="entry name" value="CAP_GLY_1"/>
    <property type="match status" value="1"/>
</dbReference>
<dbReference type="Proteomes" id="UP000278143">
    <property type="component" value="Unassembled WGS sequence"/>
</dbReference>
<dbReference type="GO" id="GO:0031122">
    <property type="term" value="P:cytoplasmic microtubule organization"/>
    <property type="evidence" value="ECO:0007669"/>
    <property type="project" value="TreeGrafter"/>
</dbReference>
<evidence type="ECO:0000259" key="3">
    <source>
        <dbReference type="PROSITE" id="PS50245"/>
    </source>
</evidence>
<dbReference type="SUPFAM" id="SSF74924">
    <property type="entry name" value="Cap-Gly domain"/>
    <property type="match status" value="1"/>
</dbReference>
<proteinExistence type="predicted"/>
<evidence type="ECO:0000256" key="2">
    <source>
        <dbReference type="ARBA" id="ARBA00022490"/>
    </source>
</evidence>
<dbReference type="EMBL" id="KZ989305">
    <property type="protein sequence ID" value="RKP26918.1"/>
    <property type="molecule type" value="Genomic_DNA"/>
</dbReference>
<evidence type="ECO:0000256" key="1">
    <source>
        <dbReference type="ARBA" id="ARBA00004496"/>
    </source>
</evidence>
<name>A0A4P9Z3F7_9FUNG</name>
<dbReference type="PANTHER" id="PTHR18916:SF85">
    <property type="entry name" value="TUBULIN-FOLDING COFACTOR B"/>
    <property type="match status" value="1"/>
</dbReference>
<accession>A0A4P9Z3F7</accession>
<dbReference type="OrthoDB" id="2130750at2759"/>
<dbReference type="GO" id="GO:0035371">
    <property type="term" value="C:microtubule plus-end"/>
    <property type="evidence" value="ECO:0007669"/>
    <property type="project" value="TreeGrafter"/>
</dbReference>
<dbReference type="GO" id="GO:0005938">
    <property type="term" value="C:cell cortex"/>
    <property type="evidence" value="ECO:0007669"/>
    <property type="project" value="TreeGrafter"/>
</dbReference>
<comment type="subcellular location">
    <subcellularLocation>
        <location evidence="1">Cytoplasm</location>
    </subcellularLocation>
</comment>
<sequence length="76" mass="8137">MAAPAAPALGVGTRVLVQQNPGTVQFVGQTSFATGRWVGVELDEPLGKNDGTVQGRRYFECQPNYGVFVRASQVKL</sequence>
<evidence type="ECO:0000313" key="5">
    <source>
        <dbReference type="Proteomes" id="UP000278143"/>
    </source>
</evidence>
<dbReference type="PANTHER" id="PTHR18916">
    <property type="entry name" value="DYNACTIN 1-RELATED MICROTUBULE-BINDING"/>
    <property type="match status" value="1"/>
</dbReference>